<organism evidence="2 3">
    <name type="scientific">Psilocybe cyanescens</name>
    <dbReference type="NCBI Taxonomy" id="93625"/>
    <lineage>
        <taxon>Eukaryota</taxon>
        <taxon>Fungi</taxon>
        <taxon>Dikarya</taxon>
        <taxon>Basidiomycota</taxon>
        <taxon>Agaricomycotina</taxon>
        <taxon>Agaricomycetes</taxon>
        <taxon>Agaricomycetidae</taxon>
        <taxon>Agaricales</taxon>
        <taxon>Agaricineae</taxon>
        <taxon>Strophariaceae</taxon>
        <taxon>Psilocybe</taxon>
    </lineage>
</organism>
<dbReference type="GO" id="GO:0016255">
    <property type="term" value="P:attachment of GPI anchor to protein"/>
    <property type="evidence" value="ECO:0007669"/>
    <property type="project" value="InterPro"/>
</dbReference>
<reference evidence="2 3" key="1">
    <citation type="journal article" date="2018" name="Evol. Lett.">
        <title>Horizontal gene cluster transfer increased hallucinogenic mushroom diversity.</title>
        <authorList>
            <person name="Reynolds H.T."/>
            <person name="Vijayakumar V."/>
            <person name="Gluck-Thaler E."/>
            <person name="Korotkin H.B."/>
            <person name="Matheny P.B."/>
            <person name="Slot J.C."/>
        </authorList>
    </citation>
    <scope>NUCLEOTIDE SEQUENCE [LARGE SCALE GENOMIC DNA]</scope>
    <source>
        <strain evidence="2 3">2631</strain>
    </source>
</reference>
<evidence type="ECO:0000313" key="2">
    <source>
        <dbReference type="EMBL" id="PPQ68534.1"/>
    </source>
</evidence>
<gene>
    <name evidence="2" type="ORF">CVT25_005456</name>
</gene>
<feature type="transmembrane region" description="Helical" evidence="1">
    <location>
        <begin position="433"/>
        <end position="454"/>
    </location>
</feature>
<dbReference type="OrthoDB" id="331263at2759"/>
<protein>
    <recommendedName>
        <fullName evidence="4">GPI transamidase component PIG-T</fullName>
    </recommendedName>
</protein>
<dbReference type="EMBL" id="NHYD01003955">
    <property type="protein sequence ID" value="PPQ68534.1"/>
    <property type="molecule type" value="Genomic_DNA"/>
</dbReference>
<keyword evidence="3" id="KW-1185">Reference proteome</keyword>
<dbReference type="STRING" id="93625.A0A409VQK4"/>
<proteinExistence type="predicted"/>
<dbReference type="FunCoup" id="A0A409VQK4">
    <property type="interactions" value="256"/>
</dbReference>
<dbReference type="Proteomes" id="UP000283269">
    <property type="component" value="Unassembled WGS sequence"/>
</dbReference>
<comment type="caution">
    <text evidence="2">The sequence shown here is derived from an EMBL/GenBank/DDBJ whole genome shotgun (WGS) entry which is preliminary data.</text>
</comment>
<accession>A0A409VQK4</accession>
<dbReference type="AlphaFoldDB" id="A0A409VQK4"/>
<dbReference type="PANTHER" id="PTHR12959">
    <property type="entry name" value="GPI TRANSAMIDASE COMPONENT PIG-T-RELATED"/>
    <property type="match status" value="1"/>
</dbReference>
<keyword evidence="1" id="KW-1133">Transmembrane helix</keyword>
<dbReference type="Pfam" id="PF04113">
    <property type="entry name" value="Gpi16"/>
    <property type="match status" value="2"/>
</dbReference>
<dbReference type="GO" id="GO:0042765">
    <property type="term" value="C:GPI-anchor transamidase complex"/>
    <property type="evidence" value="ECO:0007669"/>
    <property type="project" value="InterPro"/>
</dbReference>
<evidence type="ECO:0008006" key="4">
    <source>
        <dbReference type="Google" id="ProtNLM"/>
    </source>
</evidence>
<evidence type="ECO:0000313" key="3">
    <source>
        <dbReference type="Proteomes" id="UP000283269"/>
    </source>
</evidence>
<keyword evidence="1" id="KW-0812">Transmembrane</keyword>
<name>A0A409VQK4_PSICY</name>
<evidence type="ECO:0000256" key="1">
    <source>
        <dbReference type="SAM" id="Phobius"/>
    </source>
</evidence>
<dbReference type="InterPro" id="IPR007245">
    <property type="entry name" value="PIG-T"/>
</dbReference>
<keyword evidence="1" id="KW-0472">Membrane</keyword>
<sequence>MNVSKCDTKHLRCDCLTFIAQHYTFFPLALGQILRQYAVTEMHLALNAGNWNYDRWGYPEEQGVGTGAELWAWMGDGAAITVDERWKGLRNALAGLFCASLGSLDELRTTSPAQTFIPEGTLPDWGVSHTVRHASLPSEHVCTENLTPFLKLLPCKSLSGIASLLNPHRLFDADWHGMGVHVLWREGEGVEMRLTFQSVSDPLRYDSAKKQDWSLQSLFDRTIHRSCPVAQSSEIVVALPKNALYSIKPEPPLIERSSAHFDVNTPLEYRSESTQFSVKRTLRGPSQAHGQLSVVIVNHRPYAIHTLYLETMPWLLQFYVHTLEARVDGVLQAGIISNLTYIPSVPHSRPTTFQALLNLPPHSTVQITMDVTKAFLRYTEHPPDAQRGWDLPPAIFTPVELATNDSSFSVKEGRHYTSTLLVDLATPDFSMPYNVIIFTCSVIAYIFGTIFNLLTRRFVVVRLDQTKT</sequence>
<dbReference type="PANTHER" id="PTHR12959:SF11">
    <property type="entry name" value="GPI TRANSAMIDASE COMPONENT PIG-T"/>
    <property type="match status" value="1"/>
</dbReference>
<dbReference type="InParanoid" id="A0A409VQK4"/>